<dbReference type="AlphaFoldDB" id="A0A8J5WT25"/>
<accession>A0A8J5WT25</accession>
<keyword evidence="3" id="KW-1185">Reference proteome</keyword>
<evidence type="ECO:0000313" key="3">
    <source>
        <dbReference type="Proteomes" id="UP000729402"/>
    </source>
</evidence>
<gene>
    <name evidence="2" type="ORF">GUJ93_ZPchr0013g35697</name>
</gene>
<evidence type="ECO:0000256" key="1">
    <source>
        <dbReference type="SAM" id="MobiDB-lite"/>
    </source>
</evidence>
<reference evidence="2" key="2">
    <citation type="submission" date="2021-02" db="EMBL/GenBank/DDBJ databases">
        <authorList>
            <person name="Kimball J.A."/>
            <person name="Haas M.W."/>
            <person name="Macchietto M."/>
            <person name="Kono T."/>
            <person name="Duquette J."/>
            <person name="Shao M."/>
        </authorList>
    </citation>
    <scope>NUCLEOTIDE SEQUENCE</scope>
    <source>
        <tissue evidence="2">Fresh leaf tissue</tissue>
    </source>
</reference>
<organism evidence="2 3">
    <name type="scientific">Zizania palustris</name>
    <name type="common">Northern wild rice</name>
    <dbReference type="NCBI Taxonomy" id="103762"/>
    <lineage>
        <taxon>Eukaryota</taxon>
        <taxon>Viridiplantae</taxon>
        <taxon>Streptophyta</taxon>
        <taxon>Embryophyta</taxon>
        <taxon>Tracheophyta</taxon>
        <taxon>Spermatophyta</taxon>
        <taxon>Magnoliopsida</taxon>
        <taxon>Liliopsida</taxon>
        <taxon>Poales</taxon>
        <taxon>Poaceae</taxon>
        <taxon>BOP clade</taxon>
        <taxon>Oryzoideae</taxon>
        <taxon>Oryzeae</taxon>
        <taxon>Zizaniinae</taxon>
        <taxon>Zizania</taxon>
    </lineage>
</organism>
<feature type="region of interest" description="Disordered" evidence="1">
    <location>
        <begin position="1"/>
        <end position="26"/>
    </location>
</feature>
<proteinExistence type="predicted"/>
<sequence>MGGWLPPAMAGSEAGTARSGAAGLSPAASGLPPPGFNAGVAGSAAAGLPPPNFDVGVAGSTASAPTSLGSNTEAARSGATGLPLVAAGLPAGPEAPPPLLPVVATPWPTMGGPSLTHVFLPLPAAGLPTTVASGWLALGAQPPLLATGLPPLLGAATAGTLLPAVLPPLASHTRANSGSPLGPACWPAPIDVVATDAALAAALATAKTAAATARERERATALAWENACHTADALAQHVAEAEHHLGVADPPATVTPAVAADPGAAQLHA</sequence>
<reference evidence="2" key="1">
    <citation type="journal article" date="2021" name="bioRxiv">
        <title>Whole Genome Assembly and Annotation of Northern Wild Rice, Zizania palustris L., Supports a Whole Genome Duplication in the Zizania Genus.</title>
        <authorList>
            <person name="Haas M."/>
            <person name="Kono T."/>
            <person name="Macchietto M."/>
            <person name="Millas R."/>
            <person name="McGilp L."/>
            <person name="Shao M."/>
            <person name="Duquette J."/>
            <person name="Hirsch C.N."/>
            <person name="Kimball J."/>
        </authorList>
    </citation>
    <scope>NUCLEOTIDE SEQUENCE</scope>
    <source>
        <tissue evidence="2">Fresh leaf tissue</tissue>
    </source>
</reference>
<dbReference type="Proteomes" id="UP000729402">
    <property type="component" value="Unassembled WGS sequence"/>
</dbReference>
<dbReference type="EMBL" id="JAAALK010000079">
    <property type="protein sequence ID" value="KAG8096421.1"/>
    <property type="molecule type" value="Genomic_DNA"/>
</dbReference>
<evidence type="ECO:0000313" key="2">
    <source>
        <dbReference type="EMBL" id="KAG8096421.1"/>
    </source>
</evidence>
<comment type="caution">
    <text evidence="2">The sequence shown here is derived from an EMBL/GenBank/DDBJ whole genome shotgun (WGS) entry which is preliminary data.</text>
</comment>
<name>A0A8J5WT25_ZIZPA</name>
<protein>
    <submittedName>
        <fullName evidence="2">Uncharacterized protein</fullName>
    </submittedName>
</protein>